<dbReference type="PANTHER" id="PTHR21013">
    <property type="entry name" value="ATP SYNTHASE MITOCHONDRIAL F1 COMPLEX ASSEMBLY FACTOR 2/ATP12 PROTEIN, MITOCHONDRIAL PRECURSOR"/>
    <property type="match status" value="1"/>
</dbReference>
<dbReference type="Gene3D" id="1.10.3580.10">
    <property type="entry name" value="ATP12 ATPase"/>
    <property type="match status" value="1"/>
</dbReference>
<accession>A0ABV6ZU23</accession>
<evidence type="ECO:0000256" key="1">
    <source>
        <dbReference type="ARBA" id="ARBA00008231"/>
    </source>
</evidence>
<keyword evidence="3" id="KW-0143">Chaperone</keyword>
<evidence type="ECO:0000256" key="3">
    <source>
        <dbReference type="ARBA" id="ARBA00023186"/>
    </source>
</evidence>
<dbReference type="EMBL" id="JBHRSV010000001">
    <property type="protein sequence ID" value="MFC2924883.1"/>
    <property type="molecule type" value="Genomic_DNA"/>
</dbReference>
<dbReference type="Pfam" id="PF07542">
    <property type="entry name" value="ATP12"/>
    <property type="match status" value="1"/>
</dbReference>
<proteinExistence type="inferred from homology"/>
<protein>
    <submittedName>
        <fullName evidence="4">ATP12 family chaperone protein</fullName>
    </submittedName>
</protein>
<evidence type="ECO:0000313" key="5">
    <source>
        <dbReference type="Proteomes" id="UP001595379"/>
    </source>
</evidence>
<dbReference type="InterPro" id="IPR023335">
    <property type="entry name" value="ATP12_ortho_dom_sf"/>
</dbReference>
<keyword evidence="2" id="KW-0809">Transit peptide</keyword>
<evidence type="ECO:0000313" key="4">
    <source>
        <dbReference type="EMBL" id="MFC2924883.1"/>
    </source>
</evidence>
<comment type="caution">
    <text evidence="4">The sequence shown here is derived from an EMBL/GenBank/DDBJ whole genome shotgun (WGS) entry which is preliminary data.</text>
</comment>
<dbReference type="Proteomes" id="UP001595379">
    <property type="component" value="Unassembled WGS sequence"/>
</dbReference>
<comment type="similarity">
    <text evidence="1">Belongs to the ATP12 family.</text>
</comment>
<evidence type="ECO:0000256" key="2">
    <source>
        <dbReference type="ARBA" id="ARBA00022946"/>
    </source>
</evidence>
<dbReference type="RefSeq" id="WP_343163414.1">
    <property type="nucleotide sequence ID" value="NZ_JBHRSV010000001.1"/>
</dbReference>
<dbReference type="InterPro" id="IPR011419">
    <property type="entry name" value="ATP12_ATP_synth-F1-assembly"/>
</dbReference>
<dbReference type="PANTHER" id="PTHR21013:SF10">
    <property type="entry name" value="ATP SYNTHASE MITOCHONDRIAL F1 COMPLEX ASSEMBLY FACTOR 2"/>
    <property type="match status" value="1"/>
</dbReference>
<organism evidence="4 5">
    <name type="scientific">Hyphobacterium vulgare</name>
    <dbReference type="NCBI Taxonomy" id="1736751"/>
    <lineage>
        <taxon>Bacteria</taxon>
        <taxon>Pseudomonadati</taxon>
        <taxon>Pseudomonadota</taxon>
        <taxon>Alphaproteobacteria</taxon>
        <taxon>Maricaulales</taxon>
        <taxon>Maricaulaceae</taxon>
        <taxon>Hyphobacterium</taxon>
    </lineage>
</organism>
<gene>
    <name evidence="4" type="ORF">ACFOOR_02055</name>
</gene>
<dbReference type="Gene3D" id="3.30.2180.10">
    <property type="entry name" value="ATP12-like"/>
    <property type="match status" value="1"/>
</dbReference>
<name>A0ABV6ZU23_9PROT</name>
<sequence>MSGFETKPGVRIPTQKDHLPKRFYKAAGVAEGEGGFAVTLDGRPVRTPMKRPLAFPTAALAADVAAEWEAQAERINPVTMPLTRLAHGAIDAVPGNRDAVVAEVLKYAGTDLTRHRADEPADLVVRQARAWDPALRFAEETLGAHLPAVTGILPAATSPAALAALKDRADGYDDWRLAVLGHATAVTTSAVLGFMLCEGVLSGEEIFAASRVDEIWQAEHWGEDSEAAERADVLRTELVACARLLAAL</sequence>
<keyword evidence="5" id="KW-1185">Reference proteome</keyword>
<reference evidence="5" key="1">
    <citation type="journal article" date="2019" name="Int. J. Syst. Evol. Microbiol.">
        <title>The Global Catalogue of Microorganisms (GCM) 10K type strain sequencing project: providing services to taxonomists for standard genome sequencing and annotation.</title>
        <authorList>
            <consortium name="The Broad Institute Genomics Platform"/>
            <consortium name="The Broad Institute Genome Sequencing Center for Infectious Disease"/>
            <person name="Wu L."/>
            <person name="Ma J."/>
        </authorList>
    </citation>
    <scope>NUCLEOTIDE SEQUENCE [LARGE SCALE GENOMIC DNA]</scope>
    <source>
        <strain evidence="5">KCTC 52487</strain>
    </source>
</reference>
<dbReference type="SUPFAM" id="SSF160909">
    <property type="entry name" value="ATP12-like"/>
    <property type="match status" value="1"/>
</dbReference>
<dbReference type="InterPro" id="IPR042272">
    <property type="entry name" value="ATP12_ATP_synth-F1-assembly_N"/>
</dbReference>